<gene>
    <name evidence="6" type="primary">cynR_16</name>
    <name evidence="6" type="ORF">CSLFYP84_02660</name>
</gene>
<evidence type="ECO:0000259" key="5">
    <source>
        <dbReference type="PROSITE" id="PS50931"/>
    </source>
</evidence>
<dbReference type="SUPFAM" id="SSF46785">
    <property type="entry name" value="Winged helix' DNA-binding domain"/>
    <property type="match status" value="1"/>
</dbReference>
<dbReference type="Pfam" id="PF03466">
    <property type="entry name" value="LysR_substrate"/>
    <property type="match status" value="1"/>
</dbReference>
<dbReference type="RefSeq" id="WP_054345282.1">
    <property type="nucleotide sequence ID" value="NZ_CACRUA010000029.1"/>
</dbReference>
<accession>A0A6N3FSR8</accession>
<evidence type="ECO:0000256" key="4">
    <source>
        <dbReference type="ARBA" id="ARBA00023163"/>
    </source>
</evidence>
<dbReference type="InterPro" id="IPR000847">
    <property type="entry name" value="LysR_HTH_N"/>
</dbReference>
<dbReference type="PANTHER" id="PTHR30419">
    <property type="entry name" value="HTH-TYPE TRANSCRIPTIONAL REGULATOR YBHD"/>
    <property type="match status" value="1"/>
</dbReference>
<dbReference type="InterPro" id="IPR050950">
    <property type="entry name" value="HTH-type_LysR_regulators"/>
</dbReference>
<organism evidence="6">
    <name type="scientific">Clostridium symbiosum</name>
    <name type="common">Bacteroides symbiosus</name>
    <dbReference type="NCBI Taxonomy" id="1512"/>
    <lineage>
        <taxon>Bacteria</taxon>
        <taxon>Bacillati</taxon>
        <taxon>Bacillota</taxon>
        <taxon>Clostridia</taxon>
        <taxon>Lachnospirales</taxon>
        <taxon>Lachnospiraceae</taxon>
        <taxon>Otoolea</taxon>
    </lineage>
</organism>
<dbReference type="AlphaFoldDB" id="A0A6N3FSR8"/>
<dbReference type="CDD" id="cd05466">
    <property type="entry name" value="PBP2_LTTR_substrate"/>
    <property type="match status" value="1"/>
</dbReference>
<comment type="similarity">
    <text evidence="1">Belongs to the LysR transcriptional regulatory family.</text>
</comment>
<dbReference type="Gene3D" id="1.10.10.10">
    <property type="entry name" value="Winged helix-like DNA-binding domain superfamily/Winged helix DNA-binding domain"/>
    <property type="match status" value="1"/>
</dbReference>
<evidence type="ECO:0000313" key="6">
    <source>
        <dbReference type="EMBL" id="VYU54699.1"/>
    </source>
</evidence>
<protein>
    <submittedName>
        <fullName evidence="6">HTH-type transcriptional regulator CynR</fullName>
    </submittedName>
</protein>
<evidence type="ECO:0000256" key="3">
    <source>
        <dbReference type="ARBA" id="ARBA00023125"/>
    </source>
</evidence>
<evidence type="ECO:0000256" key="2">
    <source>
        <dbReference type="ARBA" id="ARBA00023015"/>
    </source>
</evidence>
<dbReference type="GO" id="GO:0005829">
    <property type="term" value="C:cytosol"/>
    <property type="evidence" value="ECO:0007669"/>
    <property type="project" value="TreeGrafter"/>
</dbReference>
<evidence type="ECO:0000256" key="1">
    <source>
        <dbReference type="ARBA" id="ARBA00009437"/>
    </source>
</evidence>
<dbReference type="InterPro" id="IPR036388">
    <property type="entry name" value="WH-like_DNA-bd_sf"/>
</dbReference>
<dbReference type="SUPFAM" id="SSF53850">
    <property type="entry name" value="Periplasmic binding protein-like II"/>
    <property type="match status" value="1"/>
</dbReference>
<feature type="domain" description="HTH lysR-type" evidence="5">
    <location>
        <begin position="1"/>
        <end position="57"/>
    </location>
</feature>
<dbReference type="PROSITE" id="PS50931">
    <property type="entry name" value="HTH_LYSR"/>
    <property type="match status" value="1"/>
</dbReference>
<proteinExistence type="inferred from homology"/>
<dbReference type="GO" id="GO:0003700">
    <property type="term" value="F:DNA-binding transcription factor activity"/>
    <property type="evidence" value="ECO:0007669"/>
    <property type="project" value="InterPro"/>
</dbReference>
<keyword evidence="2" id="KW-0805">Transcription regulation</keyword>
<dbReference type="GO" id="GO:0003677">
    <property type="term" value="F:DNA binding"/>
    <property type="evidence" value="ECO:0007669"/>
    <property type="project" value="UniProtKB-KW"/>
</dbReference>
<dbReference type="PRINTS" id="PR00039">
    <property type="entry name" value="HTHLYSR"/>
</dbReference>
<reference evidence="6" key="1">
    <citation type="submission" date="2019-11" db="EMBL/GenBank/DDBJ databases">
        <authorList>
            <person name="Feng L."/>
        </authorList>
    </citation>
    <scope>NUCLEOTIDE SEQUENCE</scope>
    <source>
        <strain evidence="6">CsymbiosumLFYP84</strain>
    </source>
</reference>
<dbReference type="EMBL" id="CACRUA010000029">
    <property type="protein sequence ID" value="VYU54699.1"/>
    <property type="molecule type" value="Genomic_DNA"/>
</dbReference>
<dbReference type="InterPro" id="IPR036390">
    <property type="entry name" value="WH_DNA-bd_sf"/>
</dbReference>
<sequence>MNVKYLESFLEVAKDLNMTTAAQRLYISQQTLSFQIQRLELYYGVKLFERQPKLQLTYAGKLLVEGAGVIIKENESLINSFSDISSKHSGLLRIGIPAYRAAECFPMVLPDFHKRWPNISLELVEESSEEMLQMLCDGALDLLIGTPSRSEVSGLKDRIDFTLLLEEKSYIICSDILLEHYFGKDTPRIKEQAACGTDLHEFSQVPFILHKPPMRLRRVADECFHNAGFKPNVYIESSNTELMISLYPCHLGAFFCRKSRLPSLMKTLSGCNAFPIKNDSTLLQTPICLMRRKNGKPPGHVNDFMILMKTAWKHLADFPVSPVSGAE</sequence>
<dbReference type="PANTHER" id="PTHR30419:SF8">
    <property type="entry name" value="NITROGEN ASSIMILATION TRANSCRIPTIONAL ACTIVATOR-RELATED"/>
    <property type="match status" value="1"/>
</dbReference>
<keyword evidence="3" id="KW-0238">DNA-binding</keyword>
<keyword evidence="4" id="KW-0804">Transcription</keyword>
<dbReference type="InterPro" id="IPR005119">
    <property type="entry name" value="LysR_subst-bd"/>
</dbReference>
<dbReference type="Pfam" id="PF00126">
    <property type="entry name" value="HTH_1"/>
    <property type="match status" value="1"/>
</dbReference>
<name>A0A6N3FSR8_CLOSY</name>
<dbReference type="Gene3D" id="3.40.190.290">
    <property type="match status" value="1"/>
</dbReference>